<dbReference type="GO" id="GO:0140359">
    <property type="term" value="F:ABC-type transporter activity"/>
    <property type="evidence" value="ECO:0007669"/>
    <property type="project" value="InterPro"/>
</dbReference>
<protein>
    <submittedName>
        <fullName evidence="3">ATP-binding cassette sub-family A member 3</fullName>
    </submittedName>
</protein>
<dbReference type="PANTHER" id="PTHR19229">
    <property type="entry name" value="ATP-BINDING CASSETTE TRANSPORTER SUBFAMILY A ABCA"/>
    <property type="match status" value="1"/>
</dbReference>
<dbReference type="InterPro" id="IPR003959">
    <property type="entry name" value="ATPase_AAA_core"/>
</dbReference>
<dbReference type="GO" id="GO:0005319">
    <property type="term" value="F:lipid transporter activity"/>
    <property type="evidence" value="ECO:0007669"/>
    <property type="project" value="TreeGrafter"/>
</dbReference>
<feature type="domain" description="ATPase AAA-type core" evidence="1">
    <location>
        <begin position="61"/>
        <end position="124"/>
    </location>
</feature>
<dbReference type="Pfam" id="PF23321">
    <property type="entry name" value="R1_ABCA1"/>
    <property type="match status" value="1"/>
</dbReference>
<dbReference type="SUPFAM" id="SSF52540">
    <property type="entry name" value="P-loop containing nucleoside triphosphate hydrolases"/>
    <property type="match status" value="1"/>
</dbReference>
<reference evidence="3 4" key="1">
    <citation type="journal article" date="2019" name="Commun. Biol.">
        <title>The bagworm genome reveals a unique fibroin gene that provides high tensile strength.</title>
        <authorList>
            <person name="Kono N."/>
            <person name="Nakamura H."/>
            <person name="Ohtoshi R."/>
            <person name="Tomita M."/>
            <person name="Numata K."/>
            <person name="Arakawa K."/>
        </authorList>
    </citation>
    <scope>NUCLEOTIDE SEQUENCE [LARGE SCALE GENOMIC DNA]</scope>
</reference>
<sequence>MRNKCVGYCPQFDGLLDNLTGRETLRIYCLLRGIPAQVGKESAIQLARSLGFLKHFDKMVREYSGGTKRKLSTALALLGDAPLVYLDEPTTGMDPASKRLVWSCVSEAAAQGRSVVLTSHSMEECEALCTRLTVMVNGRLNCLGTLQHLKNKFSQGYTVVVKCKPGAERDVTVDAVNAYIKANFHDSRLIDTYLGICTYYVSDADVAWWQMFDVMERAKSKFAVDDYSVTQTTLEQVFLQFTKHQGQREPLPKRSFTQDMLIKIKKQLHID</sequence>
<dbReference type="InterPro" id="IPR056264">
    <property type="entry name" value="R2_ABCA1-4-like"/>
</dbReference>
<gene>
    <name evidence="3" type="primary">ABCA3</name>
    <name evidence="3" type="ORF">EVAR_99640_1</name>
</gene>
<dbReference type="GO" id="GO:0005524">
    <property type="term" value="F:ATP binding"/>
    <property type="evidence" value="ECO:0007669"/>
    <property type="project" value="UniProtKB-KW"/>
</dbReference>
<dbReference type="AlphaFoldDB" id="A0A4C1ZT32"/>
<dbReference type="Pfam" id="PF13304">
    <property type="entry name" value="AAA_21"/>
    <property type="match status" value="1"/>
</dbReference>
<keyword evidence="3" id="KW-0067">ATP-binding</keyword>
<evidence type="ECO:0000313" key="4">
    <source>
        <dbReference type="Proteomes" id="UP000299102"/>
    </source>
</evidence>
<dbReference type="STRING" id="151549.A0A4C1ZT32"/>
<dbReference type="GO" id="GO:0016887">
    <property type="term" value="F:ATP hydrolysis activity"/>
    <property type="evidence" value="ECO:0007669"/>
    <property type="project" value="InterPro"/>
</dbReference>
<dbReference type="InterPro" id="IPR026082">
    <property type="entry name" value="ABCA"/>
</dbReference>
<dbReference type="EMBL" id="BGZK01002117">
    <property type="protein sequence ID" value="GBP90838.1"/>
    <property type="molecule type" value="Genomic_DNA"/>
</dbReference>
<dbReference type="GO" id="GO:0016020">
    <property type="term" value="C:membrane"/>
    <property type="evidence" value="ECO:0007669"/>
    <property type="project" value="InterPro"/>
</dbReference>
<feature type="domain" description="ABCA1-4-like C-terminal R2 regulatory" evidence="2">
    <location>
        <begin position="155"/>
        <end position="231"/>
    </location>
</feature>
<comment type="caution">
    <text evidence="3">The sequence shown here is derived from an EMBL/GenBank/DDBJ whole genome shotgun (WGS) entry which is preliminary data.</text>
</comment>
<organism evidence="3 4">
    <name type="scientific">Eumeta variegata</name>
    <name type="common">Bagworm moth</name>
    <name type="synonym">Eumeta japonica</name>
    <dbReference type="NCBI Taxonomy" id="151549"/>
    <lineage>
        <taxon>Eukaryota</taxon>
        <taxon>Metazoa</taxon>
        <taxon>Ecdysozoa</taxon>
        <taxon>Arthropoda</taxon>
        <taxon>Hexapoda</taxon>
        <taxon>Insecta</taxon>
        <taxon>Pterygota</taxon>
        <taxon>Neoptera</taxon>
        <taxon>Endopterygota</taxon>
        <taxon>Lepidoptera</taxon>
        <taxon>Glossata</taxon>
        <taxon>Ditrysia</taxon>
        <taxon>Tineoidea</taxon>
        <taxon>Psychidae</taxon>
        <taxon>Oiketicinae</taxon>
        <taxon>Eumeta</taxon>
    </lineage>
</organism>
<dbReference type="InterPro" id="IPR027417">
    <property type="entry name" value="P-loop_NTPase"/>
</dbReference>
<dbReference type="OrthoDB" id="10255969at2759"/>
<dbReference type="Proteomes" id="UP000299102">
    <property type="component" value="Unassembled WGS sequence"/>
</dbReference>
<evidence type="ECO:0000259" key="1">
    <source>
        <dbReference type="Pfam" id="PF13304"/>
    </source>
</evidence>
<dbReference type="PANTHER" id="PTHR19229:SF250">
    <property type="entry name" value="ABC TRANSPORTER DOMAIN-CONTAINING PROTEIN-RELATED"/>
    <property type="match status" value="1"/>
</dbReference>
<proteinExistence type="predicted"/>
<name>A0A4C1ZT32_EUMVA</name>
<evidence type="ECO:0000313" key="3">
    <source>
        <dbReference type="EMBL" id="GBP90838.1"/>
    </source>
</evidence>
<keyword evidence="3" id="KW-0547">Nucleotide-binding</keyword>
<keyword evidence="4" id="KW-1185">Reference proteome</keyword>
<accession>A0A4C1ZT32</accession>
<evidence type="ECO:0000259" key="2">
    <source>
        <dbReference type="Pfam" id="PF23321"/>
    </source>
</evidence>
<dbReference type="Gene3D" id="3.40.50.300">
    <property type="entry name" value="P-loop containing nucleotide triphosphate hydrolases"/>
    <property type="match status" value="1"/>
</dbReference>